<organism evidence="1">
    <name type="scientific">Anguilla anguilla</name>
    <name type="common">European freshwater eel</name>
    <name type="synonym">Muraena anguilla</name>
    <dbReference type="NCBI Taxonomy" id="7936"/>
    <lineage>
        <taxon>Eukaryota</taxon>
        <taxon>Metazoa</taxon>
        <taxon>Chordata</taxon>
        <taxon>Craniata</taxon>
        <taxon>Vertebrata</taxon>
        <taxon>Euteleostomi</taxon>
        <taxon>Actinopterygii</taxon>
        <taxon>Neopterygii</taxon>
        <taxon>Teleostei</taxon>
        <taxon>Anguilliformes</taxon>
        <taxon>Anguillidae</taxon>
        <taxon>Anguilla</taxon>
    </lineage>
</organism>
<name>A0A0E9UQM0_ANGAN</name>
<accession>A0A0E9UQM0</accession>
<dbReference type="AlphaFoldDB" id="A0A0E9UQM0"/>
<reference evidence="1" key="1">
    <citation type="submission" date="2014-11" db="EMBL/GenBank/DDBJ databases">
        <authorList>
            <person name="Amaro Gonzalez C."/>
        </authorList>
    </citation>
    <scope>NUCLEOTIDE SEQUENCE</scope>
</reference>
<sequence length="39" mass="4355">MTKKYYSADVPLQLGKVAEIQLQQGKNDKTEKQENGSSV</sequence>
<dbReference type="EMBL" id="GBXM01040455">
    <property type="protein sequence ID" value="JAH68122.1"/>
    <property type="molecule type" value="Transcribed_RNA"/>
</dbReference>
<evidence type="ECO:0000313" key="1">
    <source>
        <dbReference type="EMBL" id="JAH68122.1"/>
    </source>
</evidence>
<reference evidence="1" key="2">
    <citation type="journal article" date="2015" name="Fish Shellfish Immunol.">
        <title>Early steps in the European eel (Anguilla anguilla)-Vibrio vulnificus interaction in the gills: Role of the RtxA13 toxin.</title>
        <authorList>
            <person name="Callol A."/>
            <person name="Pajuelo D."/>
            <person name="Ebbesson L."/>
            <person name="Teles M."/>
            <person name="MacKenzie S."/>
            <person name="Amaro C."/>
        </authorList>
    </citation>
    <scope>NUCLEOTIDE SEQUENCE</scope>
</reference>
<protein>
    <submittedName>
        <fullName evidence="1">Uncharacterized protein</fullName>
    </submittedName>
</protein>
<proteinExistence type="predicted"/>